<proteinExistence type="predicted"/>
<feature type="region of interest" description="Disordered" evidence="1">
    <location>
        <begin position="1"/>
        <end position="62"/>
    </location>
</feature>
<dbReference type="EMBL" id="BMON01000010">
    <property type="protein sequence ID" value="GGM52498.1"/>
    <property type="molecule type" value="Genomic_DNA"/>
</dbReference>
<protein>
    <submittedName>
        <fullName evidence="2">Uncharacterized protein</fullName>
    </submittedName>
</protein>
<gene>
    <name evidence="2" type="ORF">GCM10009006_37010</name>
</gene>
<comment type="caution">
    <text evidence="2">The sequence shown here is derived from an EMBL/GenBank/DDBJ whole genome shotgun (WGS) entry which is preliminary data.</text>
</comment>
<reference evidence="2" key="1">
    <citation type="journal article" date="2014" name="Int. J. Syst. Evol. Microbiol.">
        <title>Complete genome sequence of Corynebacterium casei LMG S-19264T (=DSM 44701T), isolated from a smear-ripened cheese.</title>
        <authorList>
            <consortium name="US DOE Joint Genome Institute (JGI-PGF)"/>
            <person name="Walter F."/>
            <person name="Albersmeier A."/>
            <person name="Kalinowski J."/>
            <person name="Ruckert C."/>
        </authorList>
    </citation>
    <scope>NUCLEOTIDE SEQUENCE</scope>
    <source>
        <strain evidence="2">JCM 15759</strain>
    </source>
</reference>
<name>A0A830FI41_HALAR</name>
<evidence type="ECO:0000256" key="1">
    <source>
        <dbReference type="SAM" id="MobiDB-lite"/>
    </source>
</evidence>
<dbReference type="RefSeq" id="WP_188854095.1">
    <property type="nucleotide sequence ID" value="NZ_BMON01000010.1"/>
</dbReference>
<reference evidence="2" key="2">
    <citation type="submission" date="2020-09" db="EMBL/GenBank/DDBJ databases">
        <authorList>
            <person name="Sun Q."/>
            <person name="Ohkuma M."/>
        </authorList>
    </citation>
    <scope>NUCLEOTIDE SEQUENCE</scope>
    <source>
        <strain evidence="2">JCM 15759</strain>
    </source>
</reference>
<dbReference type="AlphaFoldDB" id="A0A830FI41"/>
<evidence type="ECO:0000313" key="3">
    <source>
        <dbReference type="Proteomes" id="UP000656367"/>
    </source>
</evidence>
<feature type="compositionally biased region" description="Basic and acidic residues" evidence="1">
    <location>
        <begin position="9"/>
        <end position="21"/>
    </location>
</feature>
<organism evidence="2 3">
    <name type="scientific">Haloarcula argentinensis</name>
    <dbReference type="NCBI Taxonomy" id="43776"/>
    <lineage>
        <taxon>Archaea</taxon>
        <taxon>Methanobacteriati</taxon>
        <taxon>Methanobacteriota</taxon>
        <taxon>Stenosarchaea group</taxon>
        <taxon>Halobacteria</taxon>
        <taxon>Halobacteriales</taxon>
        <taxon>Haloarculaceae</taxon>
        <taxon>Haloarcula</taxon>
    </lineage>
</organism>
<dbReference type="Proteomes" id="UP000656367">
    <property type="component" value="Unassembled WGS sequence"/>
</dbReference>
<accession>A0A830FI41</accession>
<sequence>MSEAQQIQREIDKERAERQMAMEEAASAGADQAGFGREQTLLDQVGDPDIDPPPTAEEHDITEILSAELSQHNALSNITREEYEDRKLLHQVLAMQVKAEYPAQSGASSKCIGEYRRRLLGGDEGAKKPLPSKLARKIDSTLGEEGVKTQMTALSIAAKAFDGITTSRAYASISSDGDSVGSSGGIIESAKSFLGFGGDQ</sequence>
<evidence type="ECO:0000313" key="2">
    <source>
        <dbReference type="EMBL" id="GGM52498.1"/>
    </source>
</evidence>